<dbReference type="Proteomes" id="UP000007069">
    <property type="component" value="Chromosome"/>
</dbReference>
<organism evidence="3">
    <name type="scientific">Xanthomonas euvesicatoria pv. vesicatoria (strain 85-10)</name>
    <name type="common">Xanthomonas campestris pv. vesicatoria</name>
    <dbReference type="NCBI Taxonomy" id="316273"/>
    <lineage>
        <taxon>Bacteria</taxon>
        <taxon>Pseudomonadati</taxon>
        <taxon>Pseudomonadota</taxon>
        <taxon>Gammaproteobacteria</taxon>
        <taxon>Lysobacterales</taxon>
        <taxon>Lysobacteraceae</taxon>
        <taxon>Xanthomonas</taxon>
    </lineage>
</organism>
<dbReference type="CAZy" id="GT25">
    <property type="family name" value="Glycosyltransferase Family 25"/>
</dbReference>
<evidence type="ECO:0000313" key="2">
    <source>
        <dbReference type="EMBL" id="CAJ21833.1"/>
    </source>
</evidence>
<dbReference type="EMBL" id="AM039952">
    <property type="protein sequence ID" value="CAJ21833.1"/>
    <property type="molecule type" value="Genomic_DNA"/>
</dbReference>
<dbReference type="KEGG" id="xcv:XCV0202"/>
<keyword evidence="2" id="KW-0808">Transferase</keyword>
<evidence type="ECO:0000313" key="3">
    <source>
        <dbReference type="Proteomes" id="UP000007069"/>
    </source>
</evidence>
<accession>Q3BZ80</accession>
<gene>
    <name evidence="2" type="ordered locus">XCV0202</name>
</gene>
<feature type="domain" description="Glycosyl transferase family 25" evidence="1">
    <location>
        <begin position="52"/>
        <end position="163"/>
    </location>
</feature>
<evidence type="ECO:0000259" key="1">
    <source>
        <dbReference type="Pfam" id="PF01755"/>
    </source>
</evidence>
<dbReference type="CDD" id="cd06532">
    <property type="entry name" value="Glyco_transf_25"/>
    <property type="match status" value="1"/>
</dbReference>
<dbReference type="Pfam" id="PF01755">
    <property type="entry name" value="Glyco_transf_25"/>
    <property type="match status" value="1"/>
</dbReference>
<protein>
    <submittedName>
        <fullName evidence="2">Putative family 25 glycosyltransferase</fullName>
    </submittedName>
</protein>
<dbReference type="HOGENOM" id="CLU_071269_1_0_6"/>
<dbReference type="AlphaFoldDB" id="Q3BZ80"/>
<dbReference type="STRING" id="456327.BJD11_21920"/>
<sequence>MPVRIDGAMPAARAMIRQPDWRPSTRSGTSCNRWESGHDPGRQPCWSGEVIKSYLINMQRSGDRLQAMSARFDALGLPFERIAAIDGATLTDEQIAHFVRERPLEGSGDAFSAGPRKWTASNIGCFLSHQAAWRIAADSDDAYTAIFEDDMHLSDALPALLGSTDWLPGGRSIVRLEPSYNRIKLDAKVADVAGRQLRLVRPSTYQHCWPVCAGALIISRDAARLLLAAKARWHTMADIFLFGWNESPVAHQLSTYQLSPAACIQDKFFHAAAENIVFTSTIDAPLTHAQKQRSTHWKAKATALLRVAQGYRKVVFAP</sequence>
<dbReference type="eggNOG" id="COG3306">
    <property type="taxonomic scope" value="Bacteria"/>
</dbReference>
<dbReference type="InterPro" id="IPR002654">
    <property type="entry name" value="Glyco_trans_25"/>
</dbReference>
<dbReference type="GO" id="GO:0016740">
    <property type="term" value="F:transferase activity"/>
    <property type="evidence" value="ECO:0007669"/>
    <property type="project" value="UniProtKB-KW"/>
</dbReference>
<name>Q3BZ80_XANE5</name>
<reference evidence="2 3" key="1">
    <citation type="journal article" date="2005" name="J. Bacteriol.">
        <title>Insights into genome plasticity and pathogenicity of the plant pathogenic Bacterium Xanthomonas campestris pv. vesicatoria revealed by the complete genome sequence.</title>
        <authorList>
            <person name="Thieme F."/>
            <person name="Koebnik R."/>
            <person name="Bekel T."/>
            <person name="Berger C."/>
            <person name="Boch J."/>
            <person name="Buettner D."/>
            <person name="Caldana C."/>
            <person name="Gaigalat L."/>
            <person name="Goesmann A."/>
            <person name="Kay S."/>
            <person name="Kirchner O."/>
            <person name="Lanz C."/>
            <person name="Linke B."/>
            <person name="McHardy A.C."/>
            <person name="Meyer F."/>
            <person name="Mittenhuber G."/>
            <person name="Nies D.H."/>
            <person name="Niesbach-Kloesgen U."/>
            <person name="Patschkowski T."/>
            <person name="Rueckert C."/>
            <person name="Rupp O."/>
            <person name="Schneicker S."/>
            <person name="Schuster S.C."/>
            <person name="Vorhoelter F.J."/>
            <person name="Weber E."/>
            <person name="Puehler A."/>
            <person name="Bonas U."/>
            <person name="Bartels D."/>
            <person name="Kaiser O."/>
        </authorList>
    </citation>
    <scope>NUCLEOTIDE SEQUENCE [LARGE SCALE GENOMIC DNA]</scope>
    <source>
        <strain evidence="2 3">85-10</strain>
    </source>
</reference>
<proteinExistence type="predicted"/>